<keyword evidence="2" id="KW-1185">Reference proteome</keyword>
<sequence>MPLSRGLSDVITLGDQQCHGACAIDGIVVFAASAERVTATTASIADTATDDGCFTCATTATQSA</sequence>
<dbReference type="EMBL" id="CP000472">
    <property type="protein sequence ID" value="ACJ31567.1"/>
    <property type="molecule type" value="Genomic_DNA"/>
</dbReference>
<evidence type="ECO:0000313" key="1">
    <source>
        <dbReference type="EMBL" id="ACJ31567.1"/>
    </source>
</evidence>
<dbReference type="HOGENOM" id="CLU_2865360_0_0_6"/>
<name>B8CV91_SHEPW</name>
<evidence type="ECO:0000313" key="2">
    <source>
        <dbReference type="Proteomes" id="UP000000753"/>
    </source>
</evidence>
<dbReference type="AlphaFoldDB" id="B8CV91"/>
<gene>
    <name evidence="1" type="ordered locus">swp_4949</name>
</gene>
<protein>
    <submittedName>
        <fullName evidence="1">Uncharacterized protein</fullName>
    </submittedName>
</protein>
<proteinExistence type="predicted"/>
<dbReference type="KEGG" id="swp:swp_4949"/>
<accession>B8CV91</accession>
<dbReference type="Proteomes" id="UP000000753">
    <property type="component" value="Chromosome"/>
</dbReference>
<reference evidence="1 2" key="1">
    <citation type="journal article" date="2008" name="PLoS ONE">
        <title>Environmental adaptation: genomic analysis of the piezotolerant and psychrotolerant deep-sea iron reducing bacterium Shewanella piezotolerans WP3.</title>
        <authorList>
            <person name="Wang F."/>
            <person name="Wang J."/>
            <person name="Jian H."/>
            <person name="Zhang B."/>
            <person name="Li S."/>
            <person name="Wang F."/>
            <person name="Zeng X."/>
            <person name="Gao L."/>
            <person name="Bartlett D.H."/>
            <person name="Yu J."/>
            <person name="Hu S."/>
            <person name="Xiao X."/>
        </authorList>
    </citation>
    <scope>NUCLEOTIDE SEQUENCE [LARGE SCALE GENOMIC DNA]</scope>
    <source>
        <strain evidence="2">WP3 / JCM 13877</strain>
    </source>
</reference>
<organism evidence="1 2">
    <name type="scientific">Shewanella piezotolerans (strain WP3 / JCM 13877)</name>
    <dbReference type="NCBI Taxonomy" id="225849"/>
    <lineage>
        <taxon>Bacteria</taxon>
        <taxon>Pseudomonadati</taxon>
        <taxon>Pseudomonadota</taxon>
        <taxon>Gammaproteobacteria</taxon>
        <taxon>Alteromonadales</taxon>
        <taxon>Shewanellaceae</taxon>
        <taxon>Shewanella</taxon>
    </lineage>
</organism>